<evidence type="ECO:0000313" key="4">
    <source>
        <dbReference type="Proteomes" id="UP000254802"/>
    </source>
</evidence>
<evidence type="ECO:0000256" key="1">
    <source>
        <dbReference type="ARBA" id="ARBA00003670"/>
    </source>
</evidence>
<keyword evidence="3" id="KW-0670">Pyruvate</keyword>
<keyword evidence="3" id="KW-0456">Lyase</keyword>
<dbReference type="SUPFAM" id="SSF51621">
    <property type="entry name" value="Phosphoenolpyruvate/pyruvate domain"/>
    <property type="match status" value="1"/>
</dbReference>
<dbReference type="GO" id="GO:0008964">
    <property type="term" value="F:phosphoenolpyruvate carboxylase activity"/>
    <property type="evidence" value="ECO:0007669"/>
    <property type="project" value="InterPro"/>
</dbReference>
<organism evidence="3 4">
    <name type="scientific">Mannheimia haemolytica</name>
    <name type="common">Pasteurella haemolytica</name>
    <dbReference type="NCBI Taxonomy" id="75985"/>
    <lineage>
        <taxon>Bacteria</taxon>
        <taxon>Pseudomonadati</taxon>
        <taxon>Pseudomonadota</taxon>
        <taxon>Gammaproteobacteria</taxon>
        <taxon>Pasteurellales</taxon>
        <taxon>Pasteurellaceae</taxon>
        <taxon>Mannheimia</taxon>
    </lineage>
</organism>
<evidence type="ECO:0000256" key="2">
    <source>
        <dbReference type="ARBA" id="ARBA00022419"/>
    </source>
</evidence>
<accession>A0A378N750</accession>
<dbReference type="GO" id="GO:0015977">
    <property type="term" value="P:carbon fixation"/>
    <property type="evidence" value="ECO:0007669"/>
    <property type="project" value="InterPro"/>
</dbReference>
<sequence>MLDTCKIVAEQPEGVISAYVISMAERPLMYSRFTFYSKRRGANLLFGCPLFETLGDLDHSEKVMNDLFNIGWYRGVHQQFTNDYDRLL</sequence>
<dbReference type="InterPro" id="IPR021135">
    <property type="entry name" value="PEP_COase"/>
</dbReference>
<proteinExistence type="predicted"/>
<gene>
    <name evidence="3" type="primary">ppc_3</name>
    <name evidence="3" type="ORF">NCTC10638_03450</name>
</gene>
<dbReference type="Proteomes" id="UP000254802">
    <property type="component" value="Unassembled WGS sequence"/>
</dbReference>
<reference evidence="3 4" key="1">
    <citation type="submission" date="2018-06" db="EMBL/GenBank/DDBJ databases">
        <authorList>
            <consortium name="Pathogen Informatics"/>
            <person name="Doyle S."/>
        </authorList>
    </citation>
    <scope>NUCLEOTIDE SEQUENCE [LARGE SCALE GENOMIC DNA]</scope>
    <source>
        <strain evidence="3 4">NCTC10638</strain>
    </source>
</reference>
<dbReference type="GO" id="GO:0006099">
    <property type="term" value="P:tricarboxylic acid cycle"/>
    <property type="evidence" value="ECO:0007669"/>
    <property type="project" value="InterPro"/>
</dbReference>
<evidence type="ECO:0000313" key="3">
    <source>
        <dbReference type="EMBL" id="STY64274.1"/>
    </source>
</evidence>
<dbReference type="EMBL" id="UGPN01000002">
    <property type="protein sequence ID" value="STY64274.1"/>
    <property type="molecule type" value="Genomic_DNA"/>
</dbReference>
<dbReference type="AlphaFoldDB" id="A0A378N750"/>
<dbReference type="Pfam" id="PF00311">
    <property type="entry name" value="PEPcase"/>
    <property type="match status" value="1"/>
</dbReference>
<name>A0A378N750_MANHA</name>
<protein>
    <recommendedName>
        <fullName evidence="2">Phosphoenolpyruvate carboxylase</fullName>
    </recommendedName>
</protein>
<dbReference type="InterPro" id="IPR015813">
    <property type="entry name" value="Pyrv/PenolPyrv_kinase-like_dom"/>
</dbReference>
<comment type="function">
    <text evidence="1">Forms oxaloacetate, a four-carbon dicarboxylic acid source for the tricarboxylic acid cycle.</text>
</comment>